<keyword evidence="3" id="KW-1185">Reference proteome</keyword>
<dbReference type="Proteomes" id="UP001385951">
    <property type="component" value="Unassembled WGS sequence"/>
</dbReference>
<feature type="region of interest" description="Disordered" evidence="1">
    <location>
        <begin position="135"/>
        <end position="163"/>
    </location>
</feature>
<evidence type="ECO:0000313" key="2">
    <source>
        <dbReference type="EMBL" id="KAK7686702.1"/>
    </source>
</evidence>
<gene>
    <name evidence="2" type="ORF">QCA50_010302</name>
</gene>
<protein>
    <submittedName>
        <fullName evidence="2">Uncharacterized protein</fullName>
    </submittedName>
</protein>
<reference evidence="2 3" key="1">
    <citation type="submission" date="2022-09" db="EMBL/GenBank/DDBJ databases">
        <authorList>
            <person name="Palmer J.M."/>
        </authorList>
    </citation>
    <scope>NUCLEOTIDE SEQUENCE [LARGE SCALE GENOMIC DNA]</scope>
    <source>
        <strain evidence="2 3">DSM 7382</strain>
    </source>
</reference>
<dbReference type="EMBL" id="JASBNA010000016">
    <property type="protein sequence ID" value="KAK7686702.1"/>
    <property type="molecule type" value="Genomic_DNA"/>
</dbReference>
<name>A0AAW0G597_9APHY</name>
<evidence type="ECO:0000313" key="3">
    <source>
        <dbReference type="Proteomes" id="UP001385951"/>
    </source>
</evidence>
<organism evidence="2 3">
    <name type="scientific">Cerrena zonata</name>
    <dbReference type="NCBI Taxonomy" id="2478898"/>
    <lineage>
        <taxon>Eukaryota</taxon>
        <taxon>Fungi</taxon>
        <taxon>Dikarya</taxon>
        <taxon>Basidiomycota</taxon>
        <taxon>Agaricomycotina</taxon>
        <taxon>Agaricomycetes</taxon>
        <taxon>Polyporales</taxon>
        <taxon>Cerrenaceae</taxon>
        <taxon>Cerrena</taxon>
    </lineage>
</organism>
<proteinExistence type="predicted"/>
<sequence>MEEVLGVQEDIESRRSLTRGADQLGEDTTLADLQADAEGSNAARDRYQRMFWEPVVEGKDAVVADALDFARAYAQKHKKITEEQKNDPKLLGLRPSTSVVDKVKLVTRDNRPDVKFVDIGGRFLDVGDRLRRIREGERRSKIKTRRREGRDQKKDEAESTPSA</sequence>
<accession>A0AAW0G597</accession>
<evidence type="ECO:0000256" key="1">
    <source>
        <dbReference type="SAM" id="MobiDB-lite"/>
    </source>
</evidence>
<feature type="region of interest" description="Disordered" evidence="1">
    <location>
        <begin position="1"/>
        <end position="25"/>
    </location>
</feature>
<feature type="compositionally biased region" description="Basic and acidic residues" evidence="1">
    <location>
        <begin position="148"/>
        <end position="157"/>
    </location>
</feature>
<comment type="caution">
    <text evidence="2">The sequence shown here is derived from an EMBL/GenBank/DDBJ whole genome shotgun (WGS) entry which is preliminary data.</text>
</comment>
<dbReference type="AlphaFoldDB" id="A0AAW0G597"/>